<comment type="caution">
    <text evidence="1">The sequence shown here is derived from an EMBL/GenBank/DDBJ whole genome shotgun (WGS) entry which is preliminary data.</text>
</comment>
<evidence type="ECO:0000313" key="1">
    <source>
        <dbReference type="EMBL" id="RLV86199.1"/>
    </source>
</evidence>
<proteinExistence type="predicted"/>
<sequence length="137" mass="14104">MGSLRKLVSSWEHTGSDLTWLQLAPASSPLGRTAAPHSDHVTFLFITPMFCIFLKGIRCTFLVPQLGGLSCSMDAAVGAEPPALAWAEAGADRAPSTCSPPGHPGQLHLLLSFPGSGSSCSLPGAIPGPPLAVRGCD</sequence>
<dbReference type="EMBL" id="QUSF01000227">
    <property type="protein sequence ID" value="RLV86199.1"/>
    <property type="molecule type" value="Genomic_DNA"/>
</dbReference>
<accession>A0A3L8RV63</accession>
<evidence type="ECO:0000313" key="2">
    <source>
        <dbReference type="Proteomes" id="UP000276834"/>
    </source>
</evidence>
<gene>
    <name evidence="1" type="ORF">DV515_00015937</name>
</gene>
<reference evidence="1 2" key="1">
    <citation type="journal article" date="2018" name="Proc. R. Soc. B">
        <title>A non-coding region near Follistatin controls head colour polymorphism in the Gouldian finch.</title>
        <authorList>
            <person name="Toomey M.B."/>
            <person name="Marques C.I."/>
            <person name="Andrade P."/>
            <person name="Araujo P.M."/>
            <person name="Sabatino S."/>
            <person name="Gazda M.A."/>
            <person name="Afonso S."/>
            <person name="Lopes R.J."/>
            <person name="Corbo J.C."/>
            <person name="Carneiro M."/>
        </authorList>
    </citation>
    <scope>NUCLEOTIDE SEQUENCE [LARGE SCALE GENOMIC DNA]</scope>
    <source>
        <strain evidence="1">Red01</strain>
        <tissue evidence="1">Muscle</tissue>
    </source>
</reference>
<name>A0A3L8RV63_CHLGU</name>
<organism evidence="1 2">
    <name type="scientific">Chloebia gouldiae</name>
    <name type="common">Gouldian finch</name>
    <name type="synonym">Erythrura gouldiae</name>
    <dbReference type="NCBI Taxonomy" id="44316"/>
    <lineage>
        <taxon>Eukaryota</taxon>
        <taxon>Metazoa</taxon>
        <taxon>Chordata</taxon>
        <taxon>Craniata</taxon>
        <taxon>Vertebrata</taxon>
        <taxon>Euteleostomi</taxon>
        <taxon>Archelosauria</taxon>
        <taxon>Archosauria</taxon>
        <taxon>Dinosauria</taxon>
        <taxon>Saurischia</taxon>
        <taxon>Theropoda</taxon>
        <taxon>Coelurosauria</taxon>
        <taxon>Aves</taxon>
        <taxon>Neognathae</taxon>
        <taxon>Neoaves</taxon>
        <taxon>Telluraves</taxon>
        <taxon>Australaves</taxon>
        <taxon>Passeriformes</taxon>
        <taxon>Passeroidea</taxon>
        <taxon>Passeridae</taxon>
        <taxon>Chloebia</taxon>
    </lineage>
</organism>
<keyword evidence="2" id="KW-1185">Reference proteome</keyword>
<protein>
    <submittedName>
        <fullName evidence="1">Uncharacterized protein</fullName>
    </submittedName>
</protein>
<dbReference type="AlphaFoldDB" id="A0A3L8RV63"/>
<dbReference type="Proteomes" id="UP000276834">
    <property type="component" value="Unassembled WGS sequence"/>
</dbReference>